<feature type="non-terminal residue" evidence="7">
    <location>
        <position position="1"/>
    </location>
</feature>
<dbReference type="GO" id="GO:0008270">
    <property type="term" value="F:zinc ion binding"/>
    <property type="evidence" value="ECO:0007669"/>
    <property type="project" value="UniProtKB-KW"/>
</dbReference>
<feature type="non-terminal residue" evidence="7">
    <location>
        <position position="599"/>
    </location>
</feature>
<feature type="domain" description="C2H2-type" evidence="6">
    <location>
        <begin position="289"/>
        <end position="311"/>
    </location>
</feature>
<dbReference type="Gene3D" id="3.30.160.60">
    <property type="entry name" value="Classic Zinc Finger"/>
    <property type="match status" value="1"/>
</dbReference>
<reference evidence="7" key="1">
    <citation type="submission" date="2015-09" db="EMBL/GenBank/DDBJ databases">
        <title>De novo assembly of Pectinophora gossypiella (Pink Bollworm) gut transcriptome.</title>
        <authorList>
            <person name="Tassone E.E."/>
        </authorList>
    </citation>
    <scope>NUCLEOTIDE SEQUENCE</scope>
</reference>
<dbReference type="EMBL" id="GDQN01003967">
    <property type="protein sequence ID" value="JAT87087.1"/>
    <property type="molecule type" value="Transcribed_RNA"/>
</dbReference>
<dbReference type="PANTHER" id="PTHR24409:SF295">
    <property type="entry name" value="AZ2-RELATED"/>
    <property type="match status" value="1"/>
</dbReference>
<evidence type="ECO:0000313" key="7">
    <source>
        <dbReference type="EMBL" id="JAT87087.1"/>
    </source>
</evidence>
<dbReference type="PROSITE" id="PS00028">
    <property type="entry name" value="ZINC_FINGER_C2H2_1"/>
    <property type="match status" value="3"/>
</dbReference>
<evidence type="ECO:0000256" key="4">
    <source>
        <dbReference type="ARBA" id="ARBA00022833"/>
    </source>
</evidence>
<name>A0A1E1WJK8_PECGO</name>
<keyword evidence="2" id="KW-0677">Repeat</keyword>
<organism evidence="7">
    <name type="scientific">Pectinophora gossypiella</name>
    <name type="common">Cotton pink bollworm</name>
    <name type="synonym">Depressaria gossypiella</name>
    <dbReference type="NCBI Taxonomy" id="13191"/>
    <lineage>
        <taxon>Eukaryota</taxon>
        <taxon>Metazoa</taxon>
        <taxon>Ecdysozoa</taxon>
        <taxon>Arthropoda</taxon>
        <taxon>Hexapoda</taxon>
        <taxon>Insecta</taxon>
        <taxon>Pterygota</taxon>
        <taxon>Neoptera</taxon>
        <taxon>Endopterygota</taxon>
        <taxon>Lepidoptera</taxon>
        <taxon>Glossata</taxon>
        <taxon>Ditrysia</taxon>
        <taxon>Gelechioidea</taxon>
        <taxon>Gelechiidae</taxon>
        <taxon>Apatetrinae</taxon>
        <taxon>Pectinophora</taxon>
    </lineage>
</organism>
<proteinExistence type="predicted"/>
<dbReference type="InterPro" id="IPR013087">
    <property type="entry name" value="Znf_C2H2_type"/>
</dbReference>
<dbReference type="GO" id="GO:0005634">
    <property type="term" value="C:nucleus"/>
    <property type="evidence" value="ECO:0007669"/>
    <property type="project" value="TreeGrafter"/>
</dbReference>
<dbReference type="PANTHER" id="PTHR24409">
    <property type="entry name" value="ZINC FINGER PROTEIN 142"/>
    <property type="match status" value="1"/>
</dbReference>
<feature type="domain" description="C2H2-type" evidence="6">
    <location>
        <begin position="574"/>
        <end position="595"/>
    </location>
</feature>
<evidence type="ECO:0000256" key="1">
    <source>
        <dbReference type="ARBA" id="ARBA00022723"/>
    </source>
</evidence>
<feature type="region of interest" description="Disordered" evidence="5">
    <location>
        <begin position="376"/>
        <end position="404"/>
    </location>
</feature>
<gene>
    <name evidence="7" type="ORF">g.16677</name>
</gene>
<dbReference type="GO" id="GO:0000977">
    <property type="term" value="F:RNA polymerase II transcription regulatory region sequence-specific DNA binding"/>
    <property type="evidence" value="ECO:0007669"/>
    <property type="project" value="TreeGrafter"/>
</dbReference>
<dbReference type="GO" id="GO:0000981">
    <property type="term" value="F:DNA-binding transcription factor activity, RNA polymerase II-specific"/>
    <property type="evidence" value="ECO:0007669"/>
    <property type="project" value="TreeGrafter"/>
</dbReference>
<protein>
    <recommendedName>
        <fullName evidence="6">C2H2-type domain-containing protein</fullName>
    </recommendedName>
</protein>
<keyword evidence="4" id="KW-0862">Zinc</keyword>
<evidence type="ECO:0000256" key="5">
    <source>
        <dbReference type="SAM" id="MobiDB-lite"/>
    </source>
</evidence>
<keyword evidence="1" id="KW-0479">Metal-binding</keyword>
<feature type="compositionally biased region" description="Polar residues" evidence="5">
    <location>
        <begin position="390"/>
        <end position="404"/>
    </location>
</feature>
<sequence>QGQHKLAKTFKTVLFNEERDKEFNETLRRNNVGTQTKTKSNKAGRFHYYQCTKCKCCSEILSDKTPHRCHYGTNRKRCETCKLFFVKRHTKHETLHKTVRLNRKMIKITPFTPKTIIAQKYKPIASQKIKTIVRLYKCECGLHFTSTKAIERHSESCSEGAEISKEKCSKCNRLFDTTQLVTHLCKHHSNEKNTTFEVVVWNKSKDSDSKHAVIQCSDCESLFCSKHAFSVHETTCGSNNTFCSTCGLKFHSPLTHQLRHKDCTNLSIEDYDITITVPVKDKMRRVYKCEKCDVYYLSYSGVMYHITDGNHDMSKVAPCPECGLNFMPKTLVKHIAVQHKERKYTRDDLIIEIVPYKADNKVDSVKKTLQIEQQNSPKSAIKEKVKAQSAAGSKANNAARQSPTEVHCSKKTLSAMSWNSYSNNLFKCHICKVHFINRYALRAHFFREKHNVKTAPCPICGYVFSIYTLDRHKYIHHVKKKLKRENFKLKSVGPVTVVDYNSDGEYGQSREVAKARDVEPMEVVDDVEDSVVDSDNGDRSDSELSTGSIDAATLAFNKKMKGQIINVENILYKCGHCTLHFLVEMTVFGHISIVHTQNT</sequence>
<accession>A0A1E1WJK8</accession>
<dbReference type="OrthoDB" id="7285826at2759"/>
<dbReference type="SMART" id="SM00355">
    <property type="entry name" value="ZnF_C2H2"/>
    <property type="match status" value="7"/>
</dbReference>
<evidence type="ECO:0000256" key="3">
    <source>
        <dbReference type="ARBA" id="ARBA00022771"/>
    </source>
</evidence>
<evidence type="ECO:0000256" key="2">
    <source>
        <dbReference type="ARBA" id="ARBA00022737"/>
    </source>
</evidence>
<keyword evidence="3" id="KW-0863">Zinc-finger</keyword>
<feature type="domain" description="C2H2-type" evidence="6">
    <location>
        <begin position="428"/>
        <end position="450"/>
    </location>
</feature>
<dbReference type="AlphaFoldDB" id="A0A1E1WJK8"/>
<evidence type="ECO:0000259" key="6">
    <source>
        <dbReference type="PROSITE" id="PS00028"/>
    </source>
</evidence>